<organism evidence="1 2">
    <name type="scientific">Hypoxylon rubiginosum</name>
    <dbReference type="NCBI Taxonomy" id="110542"/>
    <lineage>
        <taxon>Eukaryota</taxon>
        <taxon>Fungi</taxon>
        <taxon>Dikarya</taxon>
        <taxon>Ascomycota</taxon>
        <taxon>Pezizomycotina</taxon>
        <taxon>Sordariomycetes</taxon>
        <taxon>Xylariomycetidae</taxon>
        <taxon>Xylariales</taxon>
        <taxon>Hypoxylaceae</taxon>
        <taxon>Hypoxylon</taxon>
    </lineage>
</organism>
<comment type="caution">
    <text evidence="1">The sequence shown here is derived from an EMBL/GenBank/DDBJ whole genome shotgun (WGS) entry which is preliminary data.</text>
</comment>
<dbReference type="Proteomes" id="UP001497680">
    <property type="component" value="Unassembled WGS sequence"/>
</dbReference>
<proteinExistence type="predicted"/>
<dbReference type="EMBL" id="MU394320">
    <property type="protein sequence ID" value="KAI6085910.1"/>
    <property type="molecule type" value="Genomic_DNA"/>
</dbReference>
<evidence type="ECO:0000313" key="1">
    <source>
        <dbReference type="EMBL" id="KAI6085910.1"/>
    </source>
</evidence>
<keyword evidence="2" id="KW-1185">Reference proteome</keyword>
<accession>A0ACC0D011</accession>
<gene>
    <name evidence="1" type="ORF">F4821DRAFT_141285</name>
</gene>
<sequence>MPVTPGEYWNLIERNRPPIKRRANHAKVRSGCVTCKTRRVKCDERKPLCLRCEKSGHLCAGYEDASAAKRGKETPPAAASAISKRNAIIRPKSLQPCRVIDVMQPSSLGVTLPASLTPSYLDSSDAPFFERFSSQIIKDIASWCTANIWKGILCQVMRDECIQHASLALAAMLLAVEKSSDSNCLSSVPLTQYAEGRAALRHYMKAISLCRQRLLDGITKDTIRSNLICTFLFAMIEVLQGNMSTVDRIMVNGSLLIRDAINAKAPTLVWDEELEDLKEGFDGMTIMWGLCPFFHGQKEIYTVVKSKGPYLEIPDKDAPLFDIRQCWSTFQNDLGLFVMSVRCGKVVSSQHMSSVISEKSMYMAQLRKWMPLIDTLLEREKAASAFYQLSMMKASALTHIIFLSCFLDRSDISYDSQLQSFIEVLRICQRFVPDKPPTHFQFSLDIDIFPIASFLVTKCRDQKTRQLALKVFSEITHRQVLWNNQGMLKSLQALVDLEHKGRDKSGFIPASSRYFFVGSQWDLEQRQMMAWFVSVGSVPTESGDLPTVRVPISF</sequence>
<protein>
    <submittedName>
        <fullName evidence="1">Uncharacterized protein</fullName>
    </submittedName>
</protein>
<name>A0ACC0D011_9PEZI</name>
<reference evidence="1 2" key="1">
    <citation type="journal article" date="2022" name="New Phytol.">
        <title>Ecological generalism drives hyperdiversity of secondary metabolite gene clusters in xylarialean endophytes.</title>
        <authorList>
            <person name="Franco M.E.E."/>
            <person name="Wisecaver J.H."/>
            <person name="Arnold A.E."/>
            <person name="Ju Y.M."/>
            <person name="Slot J.C."/>
            <person name="Ahrendt S."/>
            <person name="Moore L.P."/>
            <person name="Eastman K.E."/>
            <person name="Scott K."/>
            <person name="Konkel Z."/>
            <person name="Mondo S.J."/>
            <person name="Kuo A."/>
            <person name="Hayes R.D."/>
            <person name="Haridas S."/>
            <person name="Andreopoulos B."/>
            <person name="Riley R."/>
            <person name="LaButti K."/>
            <person name="Pangilinan J."/>
            <person name="Lipzen A."/>
            <person name="Amirebrahimi M."/>
            <person name="Yan J."/>
            <person name="Adam C."/>
            <person name="Keymanesh K."/>
            <person name="Ng V."/>
            <person name="Louie K."/>
            <person name="Northen T."/>
            <person name="Drula E."/>
            <person name="Henrissat B."/>
            <person name="Hsieh H.M."/>
            <person name="Youens-Clark K."/>
            <person name="Lutzoni F."/>
            <person name="Miadlikowska J."/>
            <person name="Eastwood D.C."/>
            <person name="Hamelin R.C."/>
            <person name="Grigoriev I.V."/>
            <person name="U'Ren J.M."/>
        </authorList>
    </citation>
    <scope>NUCLEOTIDE SEQUENCE [LARGE SCALE GENOMIC DNA]</scope>
    <source>
        <strain evidence="1 2">ER1909</strain>
    </source>
</reference>
<evidence type="ECO:0000313" key="2">
    <source>
        <dbReference type="Proteomes" id="UP001497680"/>
    </source>
</evidence>